<dbReference type="Pfam" id="PF05170">
    <property type="entry name" value="AsmA"/>
    <property type="match status" value="1"/>
</dbReference>
<dbReference type="Proteomes" id="UP000681425">
    <property type="component" value="Chromosome"/>
</dbReference>
<dbReference type="AlphaFoldDB" id="A0A975K6R8"/>
<keyword evidence="3" id="KW-1185">Reference proteome</keyword>
<sequence length="619" mass="66085">MALGALTALILLILAAFPLAVLKAPIEALLESSLGAKVSIGRIERREWLSLAPTIFIDDLAIAQPPWAGKGEMVRARRVEARVPILASLASGGVQTDSLVAHGLKLDLIRDVNGRSNWEGQETEASSSAKPNQLTKLVISEGQMSLRDDKRSLELKGSLVSDERGLRIEARGHFHNAPATFRLAGGRLMDRADSETYPIRVEMASSLLNLVARGRMNGPLNSRSMVLDIHAKAPSLQYLDDIIEAGLFGSRPIDFTAKVRHENRDWSVDRLRGRIGRSPLDARASVLKRDGRSKIDAVVHFAALDFDDLSDMKGQAEARAIEAKIGKRVIPDTRINISKVGPTDGIIKFRADKLLLPNSAFRSLKGVISLESKLLKVSNIVADMSSGQMRGNVQIDQQDNVKHPRLSIDLAFENGRIETLVGSTDVTGPLRGRVKLSGVGDTIRDALSQSDGRAGLFVEDGTIKRIFAAVLGQDLGKAIGTALKERDADVPLRCLAVAFDAKSGVMTPSPFIVDTAISTGEGRGTISLASERIALTIRGRSKDPSALRLVDPIAVGGSFSAPSLSAAGTPPGSKITPGSVLKAFGKSIGQSLGMGKKDQASVQKAPAVKDCGALAHHIL</sequence>
<gene>
    <name evidence="2" type="ORF">KFK14_19255</name>
</gene>
<dbReference type="GO" id="GO:0005886">
    <property type="term" value="C:plasma membrane"/>
    <property type="evidence" value="ECO:0007669"/>
    <property type="project" value="TreeGrafter"/>
</dbReference>
<evidence type="ECO:0000313" key="2">
    <source>
        <dbReference type="EMBL" id="QUT05118.1"/>
    </source>
</evidence>
<protein>
    <submittedName>
        <fullName evidence="2">AsmA family protein</fullName>
    </submittedName>
</protein>
<dbReference type="PANTHER" id="PTHR30441:SF4">
    <property type="entry name" value="PROTEIN ASMA"/>
    <property type="match status" value="1"/>
</dbReference>
<dbReference type="KEGG" id="spph:KFK14_19255"/>
<dbReference type="GO" id="GO:0090313">
    <property type="term" value="P:regulation of protein targeting to membrane"/>
    <property type="evidence" value="ECO:0007669"/>
    <property type="project" value="TreeGrafter"/>
</dbReference>
<reference evidence="2" key="1">
    <citation type="submission" date="2021-04" db="EMBL/GenBank/DDBJ databases">
        <title>Isolation of p-tert-butylphenol degrading bacteria Sphingobium phenoxybenzoativorans Tas13 from active sludge.</title>
        <authorList>
            <person name="Li Y."/>
        </authorList>
    </citation>
    <scope>NUCLEOTIDE SEQUENCE</scope>
    <source>
        <strain evidence="2">Tas13</strain>
    </source>
</reference>
<dbReference type="EMBL" id="CP073910">
    <property type="protein sequence ID" value="QUT05118.1"/>
    <property type="molecule type" value="Genomic_DNA"/>
</dbReference>
<dbReference type="RefSeq" id="WP_212608808.1">
    <property type="nucleotide sequence ID" value="NZ_CP073910.1"/>
</dbReference>
<evidence type="ECO:0000259" key="1">
    <source>
        <dbReference type="Pfam" id="PF05170"/>
    </source>
</evidence>
<dbReference type="PANTHER" id="PTHR30441">
    <property type="entry name" value="DUF748 DOMAIN-CONTAINING PROTEIN"/>
    <property type="match status" value="1"/>
</dbReference>
<dbReference type="InterPro" id="IPR007844">
    <property type="entry name" value="AsmA"/>
</dbReference>
<accession>A0A975K6R8</accession>
<name>A0A975K6R8_9SPHN</name>
<proteinExistence type="predicted"/>
<evidence type="ECO:0000313" key="3">
    <source>
        <dbReference type="Proteomes" id="UP000681425"/>
    </source>
</evidence>
<feature type="domain" description="AsmA" evidence="1">
    <location>
        <begin position="271"/>
        <end position="510"/>
    </location>
</feature>
<organism evidence="2 3">
    <name type="scientific">Sphingobium phenoxybenzoativorans</name>
    <dbReference type="NCBI Taxonomy" id="1592790"/>
    <lineage>
        <taxon>Bacteria</taxon>
        <taxon>Pseudomonadati</taxon>
        <taxon>Pseudomonadota</taxon>
        <taxon>Alphaproteobacteria</taxon>
        <taxon>Sphingomonadales</taxon>
        <taxon>Sphingomonadaceae</taxon>
        <taxon>Sphingobium</taxon>
    </lineage>
</organism>
<dbReference type="InterPro" id="IPR052894">
    <property type="entry name" value="AsmA-related"/>
</dbReference>